<evidence type="ECO:0000313" key="8">
    <source>
        <dbReference type="Proteomes" id="UP000823661"/>
    </source>
</evidence>
<dbReference type="PIRSF" id="PIRSF004486">
    <property type="entry name" value="MraW"/>
    <property type="match status" value="1"/>
</dbReference>
<dbReference type="GO" id="GO:0005737">
    <property type="term" value="C:cytoplasm"/>
    <property type="evidence" value="ECO:0007669"/>
    <property type="project" value="UniProtKB-SubCell"/>
</dbReference>
<dbReference type="SUPFAM" id="SSF53335">
    <property type="entry name" value="S-adenosyl-L-methionine-dependent methyltransferases"/>
    <property type="match status" value="1"/>
</dbReference>
<protein>
    <recommendedName>
        <fullName evidence="6">Ribosomal RNA small subunit methyltransferase H</fullName>
        <ecNumber evidence="6">2.1.1.199</ecNumber>
    </recommendedName>
    <alternativeName>
        <fullName evidence="6">16S rRNA m(4)C1402 methyltransferase</fullName>
    </alternativeName>
    <alternativeName>
        <fullName evidence="6">rRNA (cytosine-N(4)-)-methyltransferase RsmH</fullName>
    </alternativeName>
</protein>
<dbReference type="Proteomes" id="UP000823661">
    <property type="component" value="Unassembled WGS sequence"/>
</dbReference>
<dbReference type="InterPro" id="IPR029063">
    <property type="entry name" value="SAM-dependent_MTases_sf"/>
</dbReference>
<dbReference type="GO" id="GO:0070475">
    <property type="term" value="P:rRNA base methylation"/>
    <property type="evidence" value="ECO:0007669"/>
    <property type="project" value="UniProtKB-UniRule"/>
</dbReference>
<dbReference type="GO" id="GO:0071424">
    <property type="term" value="F:rRNA (cytosine-N4-)-methyltransferase activity"/>
    <property type="evidence" value="ECO:0007669"/>
    <property type="project" value="UniProtKB-UniRule"/>
</dbReference>
<evidence type="ECO:0000256" key="1">
    <source>
        <dbReference type="ARBA" id="ARBA00010396"/>
    </source>
</evidence>
<reference evidence="7" key="1">
    <citation type="submission" date="2020-10" db="EMBL/GenBank/DDBJ databases">
        <authorList>
            <person name="Gilroy R."/>
        </authorList>
    </citation>
    <scope>NUCLEOTIDE SEQUENCE</scope>
    <source>
        <strain evidence="7">B1-20833</strain>
    </source>
</reference>
<keyword evidence="6" id="KW-0963">Cytoplasm</keyword>
<dbReference type="PANTHER" id="PTHR11265">
    <property type="entry name" value="S-ADENOSYL-METHYLTRANSFERASE MRAW"/>
    <property type="match status" value="1"/>
</dbReference>
<dbReference type="EC" id="2.1.1.199" evidence="6"/>
<evidence type="ECO:0000256" key="2">
    <source>
        <dbReference type="ARBA" id="ARBA00022552"/>
    </source>
</evidence>
<evidence type="ECO:0000313" key="7">
    <source>
        <dbReference type="EMBL" id="MBO8452590.1"/>
    </source>
</evidence>
<keyword evidence="2 6" id="KW-0698">rRNA processing</keyword>
<accession>A0A9D9EUR4</accession>
<dbReference type="Pfam" id="PF01795">
    <property type="entry name" value="Methyltransf_5"/>
    <property type="match status" value="1"/>
</dbReference>
<comment type="subcellular location">
    <subcellularLocation>
        <location evidence="6">Cytoplasm</location>
    </subcellularLocation>
</comment>
<comment type="caution">
    <text evidence="7">The sequence shown here is derived from an EMBL/GenBank/DDBJ whole genome shotgun (WGS) entry which is preliminary data.</text>
</comment>
<comment type="function">
    <text evidence="6">Specifically methylates the N4 position of cytidine in position 1402 (C1402) of 16S rRNA.</text>
</comment>
<keyword evidence="4 6" id="KW-0808">Transferase</keyword>
<evidence type="ECO:0000256" key="6">
    <source>
        <dbReference type="HAMAP-Rule" id="MF_01007"/>
    </source>
</evidence>
<comment type="catalytic activity">
    <reaction evidence="6">
        <text>cytidine(1402) in 16S rRNA + S-adenosyl-L-methionine = N(4)-methylcytidine(1402) in 16S rRNA + S-adenosyl-L-homocysteine + H(+)</text>
        <dbReference type="Rhea" id="RHEA:42928"/>
        <dbReference type="Rhea" id="RHEA-COMP:10286"/>
        <dbReference type="Rhea" id="RHEA-COMP:10287"/>
        <dbReference type="ChEBI" id="CHEBI:15378"/>
        <dbReference type="ChEBI" id="CHEBI:57856"/>
        <dbReference type="ChEBI" id="CHEBI:59789"/>
        <dbReference type="ChEBI" id="CHEBI:74506"/>
        <dbReference type="ChEBI" id="CHEBI:82748"/>
        <dbReference type="EC" id="2.1.1.199"/>
    </reaction>
</comment>
<comment type="similarity">
    <text evidence="1 6">Belongs to the methyltransferase superfamily. RsmH family.</text>
</comment>
<reference evidence="7" key="2">
    <citation type="journal article" date="2021" name="PeerJ">
        <title>Extensive microbial diversity within the chicken gut microbiome revealed by metagenomics and culture.</title>
        <authorList>
            <person name="Gilroy R."/>
            <person name="Ravi A."/>
            <person name="Getino M."/>
            <person name="Pursley I."/>
            <person name="Horton D.L."/>
            <person name="Alikhan N.F."/>
            <person name="Baker D."/>
            <person name="Gharbi K."/>
            <person name="Hall N."/>
            <person name="Watson M."/>
            <person name="Adriaenssens E.M."/>
            <person name="Foster-Nyarko E."/>
            <person name="Jarju S."/>
            <person name="Secka A."/>
            <person name="Antonio M."/>
            <person name="Oren A."/>
            <person name="Chaudhuri R.R."/>
            <person name="La Ragione R."/>
            <person name="Hildebrand F."/>
            <person name="Pallen M.J."/>
        </authorList>
    </citation>
    <scope>NUCLEOTIDE SEQUENCE</scope>
    <source>
        <strain evidence="7">B1-20833</strain>
    </source>
</reference>
<sequence>MSDYHIPVLLDESVSALISDCNGCYADATFGGAGHTKEILSRLGPEGRVIAFDRDSDAIGNAPDDSRLTLVRSNYRFIHNYILYMSRRHGHSWHPDNIYGNTDRIRENGLDGILADLGVSSHQFDTPERGFSFRYDTALDMRMDSGTDITAADIVNTYSEEDLARILWMYGEVDNSRKVADLICRARKAENIRTTSQLDKAIGAALPKFAEHKALARIYQALRIEVNQEMKSLEQFLYGAERSLKEGGRLVVITYHSLEDRMVKNFIRTGNTEGRVERDLYGNTGAGMRAVNRKPTLPSEKEISGNTRARSAKLRIAEKIWTPERQ</sequence>
<evidence type="ECO:0000256" key="4">
    <source>
        <dbReference type="ARBA" id="ARBA00022679"/>
    </source>
</evidence>
<dbReference type="Gene3D" id="1.10.150.170">
    <property type="entry name" value="Putative methyltransferase TM0872, insert domain"/>
    <property type="match status" value="1"/>
</dbReference>
<dbReference type="HAMAP" id="MF_01007">
    <property type="entry name" value="16SrRNA_methyltr_H"/>
    <property type="match status" value="1"/>
</dbReference>
<feature type="binding site" evidence="6">
    <location>
        <position position="53"/>
    </location>
    <ligand>
        <name>S-adenosyl-L-methionine</name>
        <dbReference type="ChEBI" id="CHEBI:59789"/>
    </ligand>
</feature>
<dbReference type="EMBL" id="JADIMI010000067">
    <property type="protein sequence ID" value="MBO8452590.1"/>
    <property type="molecule type" value="Genomic_DNA"/>
</dbReference>
<name>A0A9D9EUR4_9BACT</name>
<feature type="binding site" evidence="6">
    <location>
        <begin position="33"/>
        <end position="35"/>
    </location>
    <ligand>
        <name>S-adenosyl-L-methionine</name>
        <dbReference type="ChEBI" id="CHEBI:59789"/>
    </ligand>
</feature>
<dbReference type="InterPro" id="IPR023397">
    <property type="entry name" value="SAM-dep_MeTrfase_MraW_recog"/>
</dbReference>
<gene>
    <name evidence="6 7" type="primary">rsmH</name>
    <name evidence="7" type="ORF">IAC06_06880</name>
</gene>
<organism evidence="7 8">
    <name type="scientific">Candidatus Cryptobacteroides intestinavium</name>
    <dbReference type="NCBI Taxonomy" id="2840766"/>
    <lineage>
        <taxon>Bacteria</taxon>
        <taxon>Pseudomonadati</taxon>
        <taxon>Bacteroidota</taxon>
        <taxon>Bacteroidia</taxon>
        <taxon>Bacteroidales</taxon>
        <taxon>Candidatus Cryptobacteroides</taxon>
    </lineage>
</organism>
<evidence type="ECO:0000256" key="3">
    <source>
        <dbReference type="ARBA" id="ARBA00022603"/>
    </source>
</evidence>
<dbReference type="NCBIfam" id="TIGR00006">
    <property type="entry name" value="16S rRNA (cytosine(1402)-N(4))-methyltransferase RsmH"/>
    <property type="match status" value="1"/>
</dbReference>
<dbReference type="InterPro" id="IPR002903">
    <property type="entry name" value="RsmH"/>
</dbReference>
<keyword evidence="3 6" id="KW-0489">Methyltransferase</keyword>
<dbReference type="AlphaFoldDB" id="A0A9D9EUR4"/>
<proteinExistence type="inferred from homology"/>
<dbReference type="PANTHER" id="PTHR11265:SF0">
    <property type="entry name" value="12S RRNA N4-METHYLCYTIDINE METHYLTRANSFERASE"/>
    <property type="match status" value="1"/>
</dbReference>
<feature type="binding site" evidence="6">
    <location>
        <position position="123"/>
    </location>
    <ligand>
        <name>S-adenosyl-L-methionine</name>
        <dbReference type="ChEBI" id="CHEBI:59789"/>
    </ligand>
</feature>
<dbReference type="SUPFAM" id="SSF81799">
    <property type="entry name" value="Putative methyltransferase TM0872, insert domain"/>
    <property type="match status" value="1"/>
</dbReference>
<feature type="binding site" evidence="6">
    <location>
        <position position="116"/>
    </location>
    <ligand>
        <name>S-adenosyl-L-methionine</name>
        <dbReference type="ChEBI" id="CHEBI:59789"/>
    </ligand>
</feature>
<feature type="binding site" evidence="6">
    <location>
        <position position="75"/>
    </location>
    <ligand>
        <name>S-adenosyl-L-methionine</name>
        <dbReference type="ChEBI" id="CHEBI:59789"/>
    </ligand>
</feature>
<evidence type="ECO:0000256" key="5">
    <source>
        <dbReference type="ARBA" id="ARBA00022691"/>
    </source>
</evidence>
<keyword evidence="5 6" id="KW-0949">S-adenosyl-L-methionine</keyword>
<dbReference type="Gene3D" id="3.40.50.150">
    <property type="entry name" value="Vaccinia Virus protein VP39"/>
    <property type="match status" value="1"/>
</dbReference>